<reference evidence="8 9" key="1">
    <citation type="journal article" date="2015" name="Genome Biol. Evol.">
        <title>Phylogenomic analyses indicate that early fungi evolved digesting cell walls of algal ancestors of land plants.</title>
        <authorList>
            <person name="Chang Y."/>
            <person name="Wang S."/>
            <person name="Sekimoto S."/>
            <person name="Aerts A.L."/>
            <person name="Choi C."/>
            <person name="Clum A."/>
            <person name="LaButti K.M."/>
            <person name="Lindquist E.A."/>
            <person name="Yee Ngan C."/>
            <person name="Ohm R.A."/>
            <person name="Salamov A.A."/>
            <person name="Grigoriev I.V."/>
            <person name="Spatafora J.W."/>
            <person name="Berbee M.L."/>
        </authorList>
    </citation>
    <scope>NUCLEOTIDE SEQUENCE [LARGE SCALE GENOMIC DNA]</scope>
    <source>
        <strain evidence="8 9">JEL478</strain>
    </source>
</reference>
<accession>A0A139AQ65</accession>
<dbReference type="STRING" id="1344416.A0A139AQ65"/>
<keyword evidence="9" id="KW-1185">Reference proteome</keyword>
<feature type="compositionally biased region" description="Low complexity" evidence="5">
    <location>
        <begin position="39"/>
        <end position="56"/>
    </location>
</feature>
<dbReference type="CDD" id="cd00130">
    <property type="entry name" value="PAS"/>
    <property type="match status" value="1"/>
</dbReference>
<dbReference type="SMR" id="A0A139AQ65"/>
<dbReference type="AlphaFoldDB" id="A0A139AQ65"/>
<dbReference type="SUPFAM" id="SSF55785">
    <property type="entry name" value="PYP-like sensor domain (PAS domain)"/>
    <property type="match status" value="1"/>
</dbReference>
<evidence type="ECO:0000256" key="4">
    <source>
        <dbReference type="PROSITE-ProRule" id="PRU00094"/>
    </source>
</evidence>
<dbReference type="PANTHER" id="PTHR45658">
    <property type="entry name" value="GATA TRANSCRIPTION FACTOR"/>
    <property type="match status" value="1"/>
</dbReference>
<dbReference type="InterPro" id="IPR051140">
    <property type="entry name" value="GATA_TF"/>
</dbReference>
<dbReference type="OrthoDB" id="2162994at2759"/>
<dbReference type="GO" id="GO:0006355">
    <property type="term" value="P:regulation of DNA-templated transcription"/>
    <property type="evidence" value="ECO:0007669"/>
    <property type="project" value="InterPro"/>
</dbReference>
<sequence length="628" mass="66765">MQSSPAPPGLDQFLYSAFVDTNEGETPPPSGGLLGDQGIGSFSSGSSQSGLGSLHGDVSDSRLGSWNKSTGGFGGQYDSGAATSSSGELERNGSFSDVILGNSGLASMNSGHNFMDPSEMFSSGRSNQQFSLNDPPVTTYSSLGGLPFVNSQTQQSQHTRQPTNPHALGNIPLRGLQTNPQMQQGRTQHDNFGQPHLGSSSDARRATQNSGLTAGVVGQSPTPGAPTSNMFGMGPVRSTFQLPAGFPQTSALSGLNSGVNANMSGPFVAPGAISSLPQNLDETVRSYQPFSVPPQQFNVSQPQATASSSAATQASTLQTPGTTSSEKERVPISRHINSVINHFTSSKEGYRRLLQELDDWLFVISPQGQFLYASPSTKKHVGYSPEELVGKALRNILHVEDADFVFAALDSAVSEKKDYSLYCRFLRKSGEPILLEVKGKPYDSTYTQIAAGSSSTDASSDTKFVINTCREYRSKASLSVDSILDLSIENIKLRRQLEQTLIARGQDPSTHLLLKELESEAPQNLHPTDLFDAQEAKERGLNGMGNLAALGAFGDDDEDDEPKPPSMGNAANAAKRKAKPGGGEEIFCHQCGTTSSPEWRRGPDGPKTLCNACGLAFAKKQKKSQGIE</sequence>
<dbReference type="Pfam" id="PF08447">
    <property type="entry name" value="PAS_3"/>
    <property type="match status" value="1"/>
</dbReference>
<feature type="domain" description="PAS" evidence="6">
    <location>
        <begin position="346"/>
        <end position="416"/>
    </location>
</feature>
<dbReference type="PROSITE" id="PS50114">
    <property type="entry name" value="GATA_ZN_FINGER_2"/>
    <property type="match status" value="1"/>
</dbReference>
<feature type="compositionally biased region" description="Polar residues" evidence="5">
    <location>
        <begin position="197"/>
        <end position="212"/>
    </location>
</feature>
<evidence type="ECO:0000259" key="7">
    <source>
        <dbReference type="PROSITE" id="PS50114"/>
    </source>
</evidence>
<name>A0A139AQ65_GONPJ</name>
<evidence type="ECO:0000313" key="8">
    <source>
        <dbReference type="EMBL" id="KXS18876.1"/>
    </source>
</evidence>
<dbReference type="PROSITE" id="PS00344">
    <property type="entry name" value="GATA_ZN_FINGER_1"/>
    <property type="match status" value="1"/>
</dbReference>
<feature type="compositionally biased region" description="Polar residues" evidence="5">
    <location>
        <begin position="149"/>
        <end position="164"/>
    </location>
</feature>
<feature type="compositionally biased region" description="Polar residues" evidence="5">
    <location>
        <begin position="176"/>
        <end position="186"/>
    </location>
</feature>
<dbReference type="SMART" id="SM00091">
    <property type="entry name" value="PAS"/>
    <property type="match status" value="1"/>
</dbReference>
<feature type="region of interest" description="Disordered" evidence="5">
    <location>
        <begin position="291"/>
        <end position="330"/>
    </location>
</feature>
<dbReference type="SMART" id="SM00401">
    <property type="entry name" value="ZnF_GATA"/>
    <property type="match status" value="1"/>
</dbReference>
<gene>
    <name evidence="8" type="ORF">M427DRAFT_53357</name>
</gene>
<evidence type="ECO:0000256" key="5">
    <source>
        <dbReference type="SAM" id="MobiDB-lite"/>
    </source>
</evidence>
<keyword evidence="3" id="KW-0862">Zinc</keyword>
<feature type="domain" description="GATA-type" evidence="7">
    <location>
        <begin position="588"/>
        <end position="615"/>
    </location>
</feature>
<dbReference type="NCBIfam" id="TIGR00229">
    <property type="entry name" value="sensory_box"/>
    <property type="match status" value="1"/>
</dbReference>
<dbReference type="SUPFAM" id="SSF57716">
    <property type="entry name" value="Glucocorticoid receptor-like (DNA-binding domain)"/>
    <property type="match status" value="1"/>
</dbReference>
<feature type="region of interest" description="Disordered" evidence="5">
    <location>
        <begin position="1"/>
        <end position="58"/>
    </location>
</feature>
<evidence type="ECO:0000259" key="6">
    <source>
        <dbReference type="PROSITE" id="PS50112"/>
    </source>
</evidence>
<feature type="region of interest" description="Disordered" evidence="5">
    <location>
        <begin position="554"/>
        <end position="584"/>
    </location>
</feature>
<dbReference type="EMBL" id="KQ965740">
    <property type="protein sequence ID" value="KXS18876.1"/>
    <property type="molecule type" value="Genomic_DNA"/>
</dbReference>
<dbReference type="InterPro" id="IPR000679">
    <property type="entry name" value="Znf_GATA"/>
</dbReference>
<evidence type="ECO:0000256" key="1">
    <source>
        <dbReference type="ARBA" id="ARBA00022723"/>
    </source>
</evidence>
<evidence type="ECO:0000256" key="3">
    <source>
        <dbReference type="ARBA" id="ARBA00022833"/>
    </source>
</evidence>
<dbReference type="InterPro" id="IPR000014">
    <property type="entry name" value="PAS"/>
</dbReference>
<dbReference type="InterPro" id="IPR013088">
    <property type="entry name" value="Znf_NHR/GATA"/>
</dbReference>
<dbReference type="Pfam" id="PF00320">
    <property type="entry name" value="GATA"/>
    <property type="match status" value="1"/>
</dbReference>
<dbReference type="InterPro" id="IPR013655">
    <property type="entry name" value="PAS_fold_3"/>
</dbReference>
<evidence type="ECO:0000256" key="2">
    <source>
        <dbReference type="ARBA" id="ARBA00022771"/>
    </source>
</evidence>
<keyword evidence="1" id="KW-0479">Metal-binding</keyword>
<dbReference type="InterPro" id="IPR035965">
    <property type="entry name" value="PAS-like_dom_sf"/>
</dbReference>
<evidence type="ECO:0008006" key="10">
    <source>
        <dbReference type="Google" id="ProtNLM"/>
    </source>
</evidence>
<dbReference type="Proteomes" id="UP000070544">
    <property type="component" value="Unassembled WGS sequence"/>
</dbReference>
<dbReference type="CDD" id="cd00202">
    <property type="entry name" value="ZnF_GATA"/>
    <property type="match status" value="1"/>
</dbReference>
<protein>
    <recommendedName>
        <fullName evidence="10">GATA-domain-containing protein</fullName>
    </recommendedName>
</protein>
<dbReference type="PROSITE" id="PS50112">
    <property type="entry name" value="PAS"/>
    <property type="match status" value="1"/>
</dbReference>
<dbReference type="GO" id="GO:0043565">
    <property type="term" value="F:sequence-specific DNA binding"/>
    <property type="evidence" value="ECO:0007669"/>
    <property type="project" value="InterPro"/>
</dbReference>
<feature type="region of interest" description="Disordered" evidence="5">
    <location>
        <begin position="70"/>
        <end position="90"/>
    </location>
</feature>
<dbReference type="Gene3D" id="3.30.50.10">
    <property type="entry name" value="Erythroid Transcription Factor GATA-1, subunit A"/>
    <property type="match status" value="1"/>
</dbReference>
<feature type="compositionally biased region" description="Low complexity" evidence="5">
    <location>
        <begin position="300"/>
        <end position="319"/>
    </location>
</feature>
<feature type="compositionally biased region" description="Polar residues" evidence="5">
    <location>
        <begin position="219"/>
        <end position="228"/>
    </location>
</feature>
<evidence type="ECO:0000313" key="9">
    <source>
        <dbReference type="Proteomes" id="UP000070544"/>
    </source>
</evidence>
<organism evidence="8 9">
    <name type="scientific">Gonapodya prolifera (strain JEL478)</name>
    <name type="common">Monoblepharis prolifera</name>
    <dbReference type="NCBI Taxonomy" id="1344416"/>
    <lineage>
        <taxon>Eukaryota</taxon>
        <taxon>Fungi</taxon>
        <taxon>Fungi incertae sedis</taxon>
        <taxon>Chytridiomycota</taxon>
        <taxon>Chytridiomycota incertae sedis</taxon>
        <taxon>Monoblepharidomycetes</taxon>
        <taxon>Monoblepharidales</taxon>
        <taxon>Gonapodyaceae</taxon>
        <taxon>Gonapodya</taxon>
    </lineage>
</organism>
<dbReference type="OMA" id="VINTCRE"/>
<feature type="compositionally biased region" description="Polar residues" evidence="5">
    <location>
        <begin position="120"/>
        <end position="142"/>
    </location>
</feature>
<feature type="region of interest" description="Disordered" evidence="5">
    <location>
        <begin position="116"/>
        <end position="228"/>
    </location>
</feature>
<proteinExistence type="predicted"/>
<keyword evidence="2 4" id="KW-0863">Zinc-finger</keyword>
<dbReference type="Gene3D" id="3.30.450.20">
    <property type="entry name" value="PAS domain"/>
    <property type="match status" value="1"/>
</dbReference>
<dbReference type="GO" id="GO:0008270">
    <property type="term" value="F:zinc ion binding"/>
    <property type="evidence" value="ECO:0007669"/>
    <property type="project" value="UniProtKB-KW"/>
</dbReference>